<name>A0AAN9RK55_PHACN</name>
<dbReference type="EMBL" id="JAYMYR010000003">
    <property type="protein sequence ID" value="KAK7374584.1"/>
    <property type="molecule type" value="Genomic_DNA"/>
</dbReference>
<accession>A0AAN9RK55</accession>
<evidence type="ECO:0000313" key="1">
    <source>
        <dbReference type="EMBL" id="KAK7374584.1"/>
    </source>
</evidence>
<dbReference type="AlphaFoldDB" id="A0AAN9RK55"/>
<proteinExistence type="predicted"/>
<sequence length="325" mass="34164">MCGLGDKGVKQFEFVNKCFKELHAKAGPSASKEHLLTCCKLNKAHALCHVDNADSVNEGVSTKLSDSLLAHVFVTGKVGPLVDDVGRVDSRSVGAPEGNLGRDASLVGEGPGAAAVVRQENETSREGRVPSVGVGGAKRLSLLEFVLVDGEAISASKRVVVGIILSRDSDDGSKCNAGLGRGTKALRLERVNGAEDCDGDGAEDYDGYGVVGCSGVRVEVGEKYDGDRAKCGGKRLVVRAETCVTPKVRNLLCVLEASKGSRPLRLASRKASGLGGGGIGGRVQAEVVKDKVREFFSARFVRDDSFQIKMDNVKFNGISGEDNEL</sequence>
<gene>
    <name evidence="1" type="ORF">VNO80_08016</name>
</gene>
<comment type="caution">
    <text evidence="1">The sequence shown here is derived from an EMBL/GenBank/DDBJ whole genome shotgun (WGS) entry which is preliminary data.</text>
</comment>
<reference evidence="1 2" key="1">
    <citation type="submission" date="2024-01" db="EMBL/GenBank/DDBJ databases">
        <title>The genomes of 5 underutilized Papilionoideae crops provide insights into root nodulation and disease resistanc.</title>
        <authorList>
            <person name="Jiang F."/>
        </authorList>
    </citation>
    <scope>NUCLEOTIDE SEQUENCE [LARGE SCALE GENOMIC DNA]</scope>
    <source>
        <strain evidence="1">JINMINGXINNONG_FW02</strain>
        <tissue evidence="1">Leaves</tissue>
    </source>
</reference>
<evidence type="ECO:0000313" key="2">
    <source>
        <dbReference type="Proteomes" id="UP001374584"/>
    </source>
</evidence>
<keyword evidence="2" id="KW-1185">Reference proteome</keyword>
<organism evidence="1 2">
    <name type="scientific">Phaseolus coccineus</name>
    <name type="common">Scarlet runner bean</name>
    <name type="synonym">Phaseolus multiflorus</name>
    <dbReference type="NCBI Taxonomy" id="3886"/>
    <lineage>
        <taxon>Eukaryota</taxon>
        <taxon>Viridiplantae</taxon>
        <taxon>Streptophyta</taxon>
        <taxon>Embryophyta</taxon>
        <taxon>Tracheophyta</taxon>
        <taxon>Spermatophyta</taxon>
        <taxon>Magnoliopsida</taxon>
        <taxon>eudicotyledons</taxon>
        <taxon>Gunneridae</taxon>
        <taxon>Pentapetalae</taxon>
        <taxon>rosids</taxon>
        <taxon>fabids</taxon>
        <taxon>Fabales</taxon>
        <taxon>Fabaceae</taxon>
        <taxon>Papilionoideae</taxon>
        <taxon>50 kb inversion clade</taxon>
        <taxon>NPAAA clade</taxon>
        <taxon>indigoferoid/millettioid clade</taxon>
        <taxon>Phaseoleae</taxon>
        <taxon>Phaseolus</taxon>
    </lineage>
</organism>
<dbReference type="Proteomes" id="UP001374584">
    <property type="component" value="Unassembled WGS sequence"/>
</dbReference>
<protein>
    <submittedName>
        <fullName evidence="1">Uncharacterized protein</fullName>
    </submittedName>
</protein>